<dbReference type="Gene3D" id="1.50.10.10">
    <property type="match status" value="1"/>
</dbReference>
<evidence type="ECO:0000256" key="1">
    <source>
        <dbReference type="ARBA" id="ARBA00022801"/>
    </source>
</evidence>
<dbReference type="GO" id="GO:0052757">
    <property type="term" value="F:chondroitin hydrolase activity"/>
    <property type="evidence" value="ECO:0007669"/>
    <property type="project" value="TreeGrafter"/>
</dbReference>
<sequence length="408" mass="46926">MTLSIRFIAITISILSLTSCKNKVEVKEHKAETKQELIDRVFSLTEHQYDYLISRIDTISQLLNPRSLNNDGSLRMAYKQDWTCGFFPGSLWYLYEQTKDNKWKIEAEKFTEALDSAQFVKWNHDVGFMIQNSFGQGYRLTGNETYKQAVVDAAKSLSTRYRPVAKVIQSWDTDAPWIQGKGLDMPIIIDNMMNLNLLYQATKHTADSTFSNIANAHATTTIKNQYRPDYSCYHIIDYDHITGEVRKKVNFQGFADESAWARGQAWGLYGYTEAYKESGHKIFLEQAKKIADYIMNNDKIPNDNIPNWDYDAVSAEEIPRDASAAAIVASALLELQAFDLEHKKEYLDYAETILRTLSSDEYLSQKNENGGFILKHSVGNFHENNETDAPLNYADYYYLEALIRWSNI</sequence>
<reference evidence="4" key="1">
    <citation type="submission" date="2016-10" db="EMBL/GenBank/DDBJ databases">
        <authorList>
            <person name="Varghese N."/>
            <person name="Submissions S."/>
        </authorList>
    </citation>
    <scope>NUCLEOTIDE SEQUENCE [LARGE SCALE GENOMIC DNA]</scope>
    <source>
        <strain evidence="4">DSM 15363</strain>
    </source>
</reference>
<proteinExistence type="inferred from homology"/>
<evidence type="ECO:0000313" key="4">
    <source>
        <dbReference type="Proteomes" id="UP000199492"/>
    </source>
</evidence>
<dbReference type="PANTHER" id="PTHR36845:SF1">
    <property type="entry name" value="HYDROLASE, PUTATIVE (AFU_ORTHOLOGUE AFUA_7G05090)-RELATED"/>
    <property type="match status" value="1"/>
</dbReference>
<evidence type="ECO:0000256" key="2">
    <source>
        <dbReference type="ARBA" id="ARBA00038358"/>
    </source>
</evidence>
<dbReference type="InterPro" id="IPR008928">
    <property type="entry name" value="6-hairpin_glycosidase_sf"/>
</dbReference>
<comment type="similarity">
    <text evidence="2">Belongs to the glycosyl hydrolase 88 family.</text>
</comment>
<dbReference type="STRING" id="262004.SAMN04489796_101564"/>
<dbReference type="PROSITE" id="PS51257">
    <property type="entry name" value="PROKAR_LIPOPROTEIN"/>
    <property type="match status" value="1"/>
</dbReference>
<evidence type="ECO:0000313" key="3">
    <source>
        <dbReference type="EMBL" id="SDG77927.1"/>
    </source>
</evidence>
<dbReference type="InterPro" id="IPR012341">
    <property type="entry name" value="6hp_glycosidase-like_sf"/>
</dbReference>
<keyword evidence="4" id="KW-1185">Reference proteome</keyword>
<accession>A0A1G7X1B9</accession>
<keyword evidence="1 3" id="KW-0378">Hydrolase</keyword>
<name>A0A1G7X1B9_9FLAO</name>
<dbReference type="GO" id="GO:0000272">
    <property type="term" value="P:polysaccharide catabolic process"/>
    <property type="evidence" value="ECO:0007669"/>
    <property type="project" value="TreeGrafter"/>
</dbReference>
<dbReference type="SUPFAM" id="SSF48208">
    <property type="entry name" value="Six-hairpin glycosidases"/>
    <property type="match status" value="1"/>
</dbReference>
<gene>
    <name evidence="3" type="ORF">SAMN04489796_101564</name>
</gene>
<dbReference type="RefSeq" id="WP_092466060.1">
    <property type="nucleotide sequence ID" value="NZ_FNCZ01000001.1"/>
</dbReference>
<organism evidence="3 4">
    <name type="scientific">Winogradskyella thalassocola</name>
    <dbReference type="NCBI Taxonomy" id="262004"/>
    <lineage>
        <taxon>Bacteria</taxon>
        <taxon>Pseudomonadati</taxon>
        <taxon>Bacteroidota</taxon>
        <taxon>Flavobacteriia</taxon>
        <taxon>Flavobacteriales</taxon>
        <taxon>Flavobacteriaceae</taxon>
        <taxon>Winogradskyella</taxon>
    </lineage>
</organism>
<dbReference type="Proteomes" id="UP000199492">
    <property type="component" value="Unassembled WGS sequence"/>
</dbReference>
<dbReference type="OrthoDB" id="428577at2"/>
<dbReference type="AlphaFoldDB" id="A0A1G7X1B9"/>
<protein>
    <submittedName>
        <fullName evidence="3">Glycosyl Hydrolase Family 88</fullName>
    </submittedName>
</protein>
<dbReference type="PANTHER" id="PTHR36845">
    <property type="entry name" value="HYDROLASE, PUTATIVE (AFU_ORTHOLOGUE AFUA_7G05090)-RELATED"/>
    <property type="match status" value="1"/>
</dbReference>
<dbReference type="EMBL" id="FNCZ01000001">
    <property type="protein sequence ID" value="SDG77927.1"/>
    <property type="molecule type" value="Genomic_DNA"/>
</dbReference>
<dbReference type="InterPro" id="IPR052369">
    <property type="entry name" value="UG_Glycosaminoglycan_Hydrolase"/>
</dbReference>